<evidence type="ECO:0000313" key="2">
    <source>
        <dbReference type="Proteomes" id="UP000045051"/>
    </source>
</evidence>
<name>A0A0B7ICQ4_9FLAO</name>
<proteinExistence type="predicted"/>
<protein>
    <recommendedName>
        <fullName evidence="3">Lipoprotein</fullName>
    </recommendedName>
</protein>
<accession>A0A0B7ICQ4</accession>
<reference evidence="1 2" key="1">
    <citation type="submission" date="2015-01" db="EMBL/GenBank/DDBJ databases">
        <authorList>
            <person name="Xiang T."/>
            <person name="Song Y."/>
            <person name="Huang L."/>
            <person name="Wang B."/>
            <person name="Wu P."/>
        </authorList>
    </citation>
    <scope>NUCLEOTIDE SEQUENCE [LARGE SCALE GENOMIC DNA]</scope>
    <source>
        <strain evidence="1 2">CcD38</strain>
    </source>
</reference>
<dbReference type="Proteomes" id="UP000045051">
    <property type="component" value="Unassembled WGS sequence"/>
</dbReference>
<evidence type="ECO:0000313" key="1">
    <source>
        <dbReference type="EMBL" id="CEN47703.1"/>
    </source>
</evidence>
<evidence type="ECO:0008006" key="3">
    <source>
        <dbReference type="Google" id="ProtNLM"/>
    </source>
</evidence>
<dbReference type="EMBL" id="CDOI01000158">
    <property type="protein sequence ID" value="CEN47703.1"/>
    <property type="molecule type" value="Genomic_DNA"/>
</dbReference>
<keyword evidence="2" id="KW-1185">Reference proteome</keyword>
<dbReference type="AlphaFoldDB" id="A0A0B7ICQ4"/>
<sequence>MLLIWLITFMISCKKEEIFQENYNIGVKNNYFEAIDSIKIGSATFNKSLSVGETYFFKEKFSVSSYSVKLYTTSNLIITTKFKAISHKNTILLTLISDGTILID</sequence>
<organism evidence="1 2">
    <name type="scientific">Capnocytophaga canis</name>
    <dbReference type="NCBI Taxonomy" id="1848903"/>
    <lineage>
        <taxon>Bacteria</taxon>
        <taxon>Pseudomonadati</taxon>
        <taxon>Bacteroidota</taxon>
        <taxon>Flavobacteriia</taxon>
        <taxon>Flavobacteriales</taxon>
        <taxon>Flavobacteriaceae</taxon>
        <taxon>Capnocytophaga</taxon>
    </lineage>
</organism>
<gene>
    <name evidence="1" type="ORF">CCAND38_460029</name>
</gene>